<gene>
    <name evidence="1" type="ORF">Ani05nite_14860</name>
</gene>
<evidence type="ECO:0008006" key="3">
    <source>
        <dbReference type="Google" id="ProtNLM"/>
    </source>
</evidence>
<comment type="caution">
    <text evidence="1">The sequence shown here is derived from an EMBL/GenBank/DDBJ whole genome shotgun (WGS) entry which is preliminary data.</text>
</comment>
<sequence>MEILVTVALVVLLAGLILLGLASSANTRREQLRTAARLSAIERKMDAVVAHLGVTVRERELPEVLRLIFADQRIAAIKAYRDETGASLLEAKNAVDALAAQHGR</sequence>
<keyword evidence="2" id="KW-1185">Reference proteome</keyword>
<dbReference type="Gene3D" id="3.30.1390.10">
    <property type="match status" value="1"/>
</dbReference>
<dbReference type="InterPro" id="IPR014719">
    <property type="entry name" value="Ribosomal_bL12_C/ClpS-like"/>
</dbReference>
<organism evidence="1 2">
    <name type="scientific">Actinoplanes nipponensis</name>
    <dbReference type="NCBI Taxonomy" id="135950"/>
    <lineage>
        <taxon>Bacteria</taxon>
        <taxon>Bacillati</taxon>
        <taxon>Actinomycetota</taxon>
        <taxon>Actinomycetes</taxon>
        <taxon>Micromonosporales</taxon>
        <taxon>Micromonosporaceae</taxon>
        <taxon>Actinoplanes</taxon>
    </lineage>
</organism>
<dbReference type="EMBL" id="BOMQ01000018">
    <property type="protein sequence ID" value="GIE47952.1"/>
    <property type="molecule type" value="Genomic_DNA"/>
</dbReference>
<proteinExistence type="predicted"/>
<dbReference type="Proteomes" id="UP000647172">
    <property type="component" value="Unassembled WGS sequence"/>
</dbReference>
<reference evidence="1" key="1">
    <citation type="submission" date="2021-01" db="EMBL/GenBank/DDBJ databases">
        <title>Whole genome shotgun sequence of Actinoplanes nipponensis NBRC 14063.</title>
        <authorList>
            <person name="Komaki H."/>
            <person name="Tamura T."/>
        </authorList>
    </citation>
    <scope>NUCLEOTIDE SEQUENCE</scope>
    <source>
        <strain evidence="1">NBRC 14063</strain>
    </source>
</reference>
<evidence type="ECO:0000313" key="2">
    <source>
        <dbReference type="Proteomes" id="UP000647172"/>
    </source>
</evidence>
<evidence type="ECO:0000313" key="1">
    <source>
        <dbReference type="EMBL" id="GIE47952.1"/>
    </source>
</evidence>
<name>A0A919JF97_9ACTN</name>
<accession>A0A919JF97</accession>
<dbReference type="AlphaFoldDB" id="A0A919JF97"/>
<protein>
    <recommendedName>
        <fullName evidence="3">Ribosomal protein L7/L12 C-terminal domain-containing protein</fullName>
    </recommendedName>
</protein>
<dbReference type="RefSeq" id="WP_203766276.1">
    <property type="nucleotide sequence ID" value="NZ_BAAAYJ010000034.1"/>
</dbReference>